<evidence type="ECO:0000259" key="3">
    <source>
        <dbReference type="Pfam" id="PF17782"/>
    </source>
</evidence>
<evidence type="ECO:0000313" key="5">
    <source>
        <dbReference type="Proteomes" id="UP000295500"/>
    </source>
</evidence>
<dbReference type="PANTHER" id="PTHR43022:SF1">
    <property type="entry name" value="PROTEIN SMF"/>
    <property type="match status" value="1"/>
</dbReference>
<dbReference type="InterPro" id="IPR057666">
    <property type="entry name" value="DrpA_SLOG"/>
</dbReference>
<dbReference type="Proteomes" id="UP000295500">
    <property type="component" value="Unassembled WGS sequence"/>
</dbReference>
<feature type="domain" description="Smf/DprA SLOG" evidence="2">
    <location>
        <begin position="7"/>
        <end position="212"/>
    </location>
</feature>
<dbReference type="InterPro" id="IPR036388">
    <property type="entry name" value="WH-like_DNA-bd_sf"/>
</dbReference>
<dbReference type="SUPFAM" id="SSF102405">
    <property type="entry name" value="MCP/YpsA-like"/>
    <property type="match status" value="1"/>
</dbReference>
<protein>
    <submittedName>
        <fullName evidence="4">DNA protecting protein DprA</fullName>
    </submittedName>
</protein>
<dbReference type="AlphaFoldDB" id="A0A4V3CRN4"/>
<reference evidence="4 5" key="1">
    <citation type="submission" date="2019-03" db="EMBL/GenBank/DDBJ databases">
        <title>Genomic Encyclopedia of Type Strains, Phase IV (KMG-IV): sequencing the most valuable type-strain genomes for metagenomic binning, comparative biology and taxonomic classification.</title>
        <authorList>
            <person name="Goeker M."/>
        </authorList>
    </citation>
    <scope>NUCLEOTIDE SEQUENCE [LARGE SCALE GENOMIC DNA]</scope>
    <source>
        <strain evidence="4 5">DSM 28287</strain>
    </source>
</reference>
<dbReference type="InterPro" id="IPR003488">
    <property type="entry name" value="DprA"/>
</dbReference>
<dbReference type="PANTHER" id="PTHR43022">
    <property type="entry name" value="PROTEIN SMF"/>
    <property type="match status" value="1"/>
</dbReference>
<accession>A0A4V3CRN4</accession>
<dbReference type="NCBIfam" id="TIGR00732">
    <property type="entry name" value="dprA"/>
    <property type="match status" value="1"/>
</dbReference>
<keyword evidence="5" id="KW-1185">Reference proteome</keyword>
<dbReference type="InterPro" id="IPR041614">
    <property type="entry name" value="DprA_WH"/>
</dbReference>
<dbReference type="EMBL" id="SNXO01000012">
    <property type="protein sequence ID" value="TDP57482.1"/>
    <property type="molecule type" value="Genomic_DNA"/>
</dbReference>
<dbReference type="GO" id="GO:0009294">
    <property type="term" value="P:DNA-mediated transformation"/>
    <property type="evidence" value="ECO:0007669"/>
    <property type="project" value="InterPro"/>
</dbReference>
<dbReference type="OrthoDB" id="9785707at2"/>
<dbReference type="InterPro" id="IPR036390">
    <property type="entry name" value="WH_DNA-bd_sf"/>
</dbReference>
<dbReference type="SUPFAM" id="SSF46785">
    <property type="entry name" value="Winged helix' DNA-binding domain"/>
    <property type="match status" value="1"/>
</dbReference>
<comment type="similarity">
    <text evidence="1">Belongs to the DprA/Smf family.</text>
</comment>
<gene>
    <name evidence="4" type="ORF">EV211_11232</name>
</gene>
<dbReference type="Gene3D" id="3.40.50.450">
    <property type="match status" value="1"/>
</dbReference>
<dbReference type="Gene3D" id="1.10.10.10">
    <property type="entry name" value="Winged helix-like DNA-binding domain superfamily/Winged helix DNA-binding domain"/>
    <property type="match status" value="1"/>
</dbReference>
<name>A0A4V3CRN4_9FIRM</name>
<evidence type="ECO:0000256" key="1">
    <source>
        <dbReference type="ARBA" id="ARBA00006525"/>
    </source>
</evidence>
<feature type="domain" description="DprA winged helix" evidence="3">
    <location>
        <begin position="229"/>
        <end position="277"/>
    </location>
</feature>
<dbReference type="Pfam" id="PF02481">
    <property type="entry name" value="DNA_processg_A"/>
    <property type="match status" value="1"/>
</dbReference>
<evidence type="ECO:0000259" key="2">
    <source>
        <dbReference type="Pfam" id="PF02481"/>
    </source>
</evidence>
<sequence length="286" mass="30690">MIYKLNKDDPGFPEMLREINMPPSQIYCNGNVELLKSPCVAIVGSRRCTQYGVTVAKSIGKRLAENGVTIVSGMARGIDTAAHKGALEAEGNTIAVFGCGLDLCYPSENRGLKREIEKNGLIISEYSVGMEAKPFTFPERNRIISGISESVIIVEAANRSGSLITAELAADQGRNVYAVPGNITSEASFGSNKLIREGVKPLILIDDVLTDMGITPGCEENIMLRLGEDERSVYSVVKKSSEVTFEEICAATSLSPAAVSGIVTVLEMKGIVVSSMGKVFIDKIVY</sequence>
<organism evidence="4 5">
    <name type="scientific">Aminicella lysinilytica</name>
    <dbReference type="NCBI Taxonomy" id="433323"/>
    <lineage>
        <taxon>Bacteria</taxon>
        <taxon>Bacillati</taxon>
        <taxon>Bacillota</taxon>
        <taxon>Clostridia</taxon>
        <taxon>Peptostreptococcales</taxon>
        <taxon>Anaerovoracaceae</taxon>
        <taxon>Aminicella</taxon>
    </lineage>
</organism>
<dbReference type="Pfam" id="PF17782">
    <property type="entry name" value="WHD_DprA"/>
    <property type="match status" value="1"/>
</dbReference>
<evidence type="ECO:0000313" key="4">
    <source>
        <dbReference type="EMBL" id="TDP57482.1"/>
    </source>
</evidence>
<proteinExistence type="inferred from homology"/>
<dbReference type="RefSeq" id="WP_133528223.1">
    <property type="nucleotide sequence ID" value="NZ_SNXO01000012.1"/>
</dbReference>
<comment type="caution">
    <text evidence="4">The sequence shown here is derived from an EMBL/GenBank/DDBJ whole genome shotgun (WGS) entry which is preliminary data.</text>
</comment>